<evidence type="ECO:0000313" key="5">
    <source>
        <dbReference type="EMBL" id="PJF18270.1"/>
    </source>
</evidence>
<dbReference type="PANTHER" id="PTHR10350:SF6">
    <property type="entry name" value="NUCLEAR PORE COMPLEX PROTEIN NUP155"/>
    <property type="match status" value="1"/>
</dbReference>
<dbReference type="GO" id="GO:0036228">
    <property type="term" value="P:protein localization to nuclear inner membrane"/>
    <property type="evidence" value="ECO:0007669"/>
    <property type="project" value="TreeGrafter"/>
</dbReference>
<dbReference type="EMBL" id="MTSL01000134">
    <property type="protein sequence ID" value="PJF18270.1"/>
    <property type="molecule type" value="Genomic_DNA"/>
</dbReference>
<dbReference type="Proteomes" id="UP000240830">
    <property type="component" value="Unassembled WGS sequence"/>
</dbReference>
<comment type="subcellular location">
    <subcellularLocation>
        <location evidence="1">Nucleus</location>
    </subcellularLocation>
</comment>
<dbReference type="Gene3D" id="1.20.120.1880">
    <property type="entry name" value="Nucleoporin, helical C-terminal domain"/>
    <property type="match status" value="1"/>
</dbReference>
<dbReference type="GO" id="GO:0000972">
    <property type="term" value="P:transcription-dependent tethering of RNA polymerase II gene DNA at nuclear periphery"/>
    <property type="evidence" value="ECO:0007669"/>
    <property type="project" value="TreeGrafter"/>
</dbReference>
<dbReference type="AlphaFoldDB" id="A0A2H9TKU3"/>
<organism evidence="5 6">
    <name type="scientific">Paramicrosporidium saccamoebae</name>
    <dbReference type="NCBI Taxonomy" id="1246581"/>
    <lineage>
        <taxon>Eukaryota</taxon>
        <taxon>Fungi</taxon>
        <taxon>Fungi incertae sedis</taxon>
        <taxon>Cryptomycota</taxon>
        <taxon>Cryptomycota incertae sedis</taxon>
        <taxon>Paramicrosporidium</taxon>
    </lineage>
</organism>
<dbReference type="STRING" id="1246581.A0A2H9TKU3"/>
<keyword evidence="2" id="KW-0813">Transport</keyword>
<dbReference type="PANTHER" id="PTHR10350">
    <property type="entry name" value="NUCLEAR PORE COMPLEX PROTEIN NUP155"/>
    <property type="match status" value="1"/>
</dbReference>
<dbReference type="Gene3D" id="1.25.40.440">
    <property type="entry name" value="Nucleoporin, helical domain, central subdomain"/>
    <property type="match status" value="1"/>
</dbReference>
<proteinExistence type="predicted"/>
<dbReference type="GO" id="GO:0006606">
    <property type="term" value="P:protein import into nucleus"/>
    <property type="evidence" value="ECO:0007669"/>
    <property type="project" value="TreeGrafter"/>
</dbReference>
<keyword evidence="6" id="KW-1185">Reference proteome</keyword>
<comment type="caution">
    <text evidence="5">The sequence shown here is derived from an EMBL/GenBank/DDBJ whole genome shotgun (WGS) entry which is preliminary data.</text>
</comment>
<dbReference type="InterPro" id="IPR007187">
    <property type="entry name" value="Nucleoporin_Nup133/Nup155_C"/>
</dbReference>
<dbReference type="GO" id="GO:0017056">
    <property type="term" value="F:structural constituent of nuclear pore"/>
    <property type="evidence" value="ECO:0007669"/>
    <property type="project" value="InterPro"/>
</dbReference>
<gene>
    <name evidence="5" type="ORF">PSACC_01961</name>
</gene>
<sequence length="314" mass="35899">METPYLLAYLESRFLDHSEACRDLLWKYLARHGRFIDAAKILDQLASSPEFKLNLPERIERLSLALGNARSEAGMTLEAAEYIQDLEERLDVAKLQNEVLEHVLSHFGQVAEVTELNCVLFDISQLFNRFTRPLKLYECSLRIIHSSSYQDPLLVHQFWSSILAQTGKHFDSLSQKIAELAKKLYPSPFAFPLSMKRRCMFNIFVDFVLDSVLVLAIKNSQSEEWVASTFIHSGIPPKDVLEQFCEFAHSQSTFWSNVENRAFLVSVFSSLADRALTRQLIKGADLSMIINFLLKSSIPESQSSKIALLKDRCK</sequence>
<dbReference type="InterPro" id="IPR004870">
    <property type="entry name" value="Nucleoporin_Nup155"/>
</dbReference>
<evidence type="ECO:0000256" key="3">
    <source>
        <dbReference type="ARBA" id="ARBA00023242"/>
    </source>
</evidence>
<name>A0A2H9TKU3_9FUNG</name>
<dbReference type="InterPro" id="IPR042537">
    <property type="entry name" value="Nucleoporin_Nup155_C_2"/>
</dbReference>
<evidence type="ECO:0000256" key="2">
    <source>
        <dbReference type="ARBA" id="ARBA00022448"/>
    </source>
</evidence>
<dbReference type="OrthoDB" id="338970at2759"/>
<evidence type="ECO:0000256" key="1">
    <source>
        <dbReference type="ARBA" id="ARBA00004123"/>
    </source>
</evidence>
<evidence type="ECO:0000313" key="6">
    <source>
        <dbReference type="Proteomes" id="UP000240830"/>
    </source>
</evidence>
<evidence type="ECO:0000259" key="4">
    <source>
        <dbReference type="Pfam" id="PF03177"/>
    </source>
</evidence>
<dbReference type="GO" id="GO:0044611">
    <property type="term" value="C:nuclear pore inner ring"/>
    <property type="evidence" value="ECO:0007669"/>
    <property type="project" value="TreeGrafter"/>
</dbReference>
<keyword evidence="3" id="KW-0539">Nucleus</keyword>
<dbReference type="GO" id="GO:0006405">
    <property type="term" value="P:RNA export from nucleus"/>
    <property type="evidence" value="ECO:0007669"/>
    <property type="project" value="TreeGrafter"/>
</dbReference>
<accession>A0A2H9TKU3</accession>
<protein>
    <submittedName>
        <fullName evidence="5">Nuclear pore complex, Nup155 component</fullName>
    </submittedName>
</protein>
<dbReference type="Pfam" id="PF03177">
    <property type="entry name" value="Nucleoporin_C"/>
    <property type="match status" value="1"/>
</dbReference>
<reference evidence="5 6" key="1">
    <citation type="submission" date="2016-10" db="EMBL/GenBank/DDBJ databases">
        <title>The genome of Paramicrosporidium saccamoebae is the missing link in understanding Cryptomycota and Microsporidia evolution.</title>
        <authorList>
            <person name="Quandt C.A."/>
            <person name="Beaudet D."/>
            <person name="Corsaro D."/>
            <person name="Michel R."/>
            <person name="Corradi N."/>
            <person name="James T."/>
        </authorList>
    </citation>
    <scope>NUCLEOTIDE SEQUENCE [LARGE SCALE GENOMIC DNA]</scope>
    <source>
        <strain evidence="5 6">KSL3</strain>
    </source>
</reference>
<dbReference type="InterPro" id="IPR042538">
    <property type="entry name" value="Nucleoporin_Nup155_C_3"/>
</dbReference>
<feature type="domain" description="Nucleoporin Nup133/Nup155-like C-terminal" evidence="4">
    <location>
        <begin position="1"/>
        <end position="281"/>
    </location>
</feature>